<reference evidence="3 4" key="1">
    <citation type="submission" date="2020-11" db="EMBL/GenBank/DDBJ databases">
        <title>Taxonomic investigation of Rahnella spp.</title>
        <authorList>
            <person name="Lee S.D."/>
        </authorList>
    </citation>
    <scope>NUCLEOTIDE SEQUENCE [LARGE SCALE GENOMIC DNA]</scope>
    <source>
        <strain evidence="3 4">SAP-10</strain>
    </source>
</reference>
<evidence type="ECO:0000313" key="3">
    <source>
        <dbReference type="EMBL" id="MBF7957747.1"/>
    </source>
</evidence>
<accession>A0ABS0DXN4</accession>
<dbReference type="InterPro" id="IPR036250">
    <property type="entry name" value="AcylCo_DH-like_C"/>
</dbReference>
<dbReference type="Proteomes" id="UP000600307">
    <property type="component" value="Unassembled WGS sequence"/>
</dbReference>
<keyword evidence="1" id="KW-0285">Flavoprotein</keyword>
<evidence type="ECO:0000256" key="1">
    <source>
        <dbReference type="ARBA" id="ARBA00022630"/>
    </source>
</evidence>
<comment type="caution">
    <text evidence="3">The sequence shown here is derived from an EMBL/GenBank/DDBJ whole genome shotgun (WGS) entry which is preliminary data.</text>
</comment>
<name>A0ABS0DXN4_9GAMM</name>
<dbReference type="InterPro" id="IPR009075">
    <property type="entry name" value="AcylCo_DH/oxidase_C"/>
</dbReference>
<dbReference type="RefSeq" id="WP_195817867.1">
    <property type="nucleotide sequence ID" value="NZ_JADOBH010000005.1"/>
</dbReference>
<dbReference type="Pfam" id="PF00441">
    <property type="entry name" value="Acyl-CoA_dh_1"/>
    <property type="match status" value="1"/>
</dbReference>
<sequence>MSEEEFTRLYFLFRDCEPSEAFRQMRRKWADTASGVFCGGYQLLAAEGETRAEQHAESDRILASLGMSLQHTGTENITDDPIPLMASFAARLGLLSQILAVSWKHLSGRKSFGVKTTRHQLVKADFADLSSQTEVLLLQWQMRIAMQDFADPETDHWQLTMLTNRAEKLMGGHGYLSGSTHSLSYLSMMIYSLYGKTAAVAMAALPERRELRV</sequence>
<keyword evidence="4" id="KW-1185">Reference proteome</keyword>
<evidence type="ECO:0000313" key="4">
    <source>
        <dbReference type="Proteomes" id="UP000600307"/>
    </source>
</evidence>
<feature type="domain" description="Acyl-CoA dehydrogenase/oxidase C-terminal" evidence="2">
    <location>
        <begin position="87"/>
        <end position="199"/>
    </location>
</feature>
<proteinExistence type="predicted"/>
<organism evidence="3 4">
    <name type="scientific">Rahnella victoriana</name>
    <dbReference type="NCBI Taxonomy" id="1510570"/>
    <lineage>
        <taxon>Bacteria</taxon>
        <taxon>Pseudomonadati</taxon>
        <taxon>Pseudomonadota</taxon>
        <taxon>Gammaproteobacteria</taxon>
        <taxon>Enterobacterales</taxon>
        <taxon>Yersiniaceae</taxon>
        <taxon>Rahnella</taxon>
    </lineage>
</organism>
<protein>
    <recommendedName>
        <fullName evidence="2">Acyl-CoA dehydrogenase/oxidase C-terminal domain-containing protein</fullName>
    </recommendedName>
</protein>
<dbReference type="Gene3D" id="1.20.140.10">
    <property type="entry name" value="Butyryl-CoA Dehydrogenase, subunit A, domain 3"/>
    <property type="match status" value="1"/>
</dbReference>
<dbReference type="EMBL" id="JADOBH010000005">
    <property type="protein sequence ID" value="MBF7957747.1"/>
    <property type="molecule type" value="Genomic_DNA"/>
</dbReference>
<dbReference type="SUPFAM" id="SSF47203">
    <property type="entry name" value="Acyl-CoA dehydrogenase C-terminal domain-like"/>
    <property type="match status" value="1"/>
</dbReference>
<gene>
    <name evidence="3" type="ORF">IV431_19495</name>
</gene>
<evidence type="ECO:0000259" key="2">
    <source>
        <dbReference type="Pfam" id="PF00441"/>
    </source>
</evidence>